<dbReference type="GO" id="GO:0016787">
    <property type="term" value="F:hydrolase activity"/>
    <property type="evidence" value="ECO:0007669"/>
    <property type="project" value="UniProtKB-KW"/>
</dbReference>
<feature type="active site" description="Charge relay system" evidence="3">
    <location>
        <position position="226"/>
    </location>
</feature>
<name>A0A6A7AQT4_9PLEO</name>
<dbReference type="OrthoDB" id="6428749at2759"/>
<evidence type="ECO:0000313" key="7">
    <source>
        <dbReference type="Proteomes" id="UP000799423"/>
    </source>
</evidence>
<evidence type="ECO:0000256" key="2">
    <source>
        <dbReference type="ARBA" id="ARBA00022801"/>
    </source>
</evidence>
<dbReference type="SUPFAM" id="SSF75304">
    <property type="entry name" value="Amidase signature (AS) enzymes"/>
    <property type="match status" value="1"/>
</dbReference>
<accession>A0A6A7AQT4</accession>
<protein>
    <submittedName>
        <fullName evidence="6">General amidase-like protein GmdB</fullName>
    </submittedName>
</protein>
<feature type="active site" description="Charge relay system" evidence="3">
    <location>
        <position position="153"/>
    </location>
</feature>
<dbReference type="Pfam" id="PF01425">
    <property type="entry name" value="Amidase"/>
    <property type="match status" value="1"/>
</dbReference>
<keyword evidence="2" id="KW-0378">Hydrolase</keyword>
<evidence type="ECO:0000256" key="4">
    <source>
        <dbReference type="PIRSR" id="PIRSR001221-2"/>
    </source>
</evidence>
<dbReference type="Gene3D" id="3.90.1300.10">
    <property type="entry name" value="Amidase signature (AS) domain"/>
    <property type="match status" value="1"/>
</dbReference>
<dbReference type="EMBL" id="MU006366">
    <property type="protein sequence ID" value="KAF2844717.1"/>
    <property type="molecule type" value="Genomic_DNA"/>
</dbReference>
<keyword evidence="7" id="KW-1185">Reference proteome</keyword>
<dbReference type="InterPro" id="IPR023631">
    <property type="entry name" value="Amidase_dom"/>
</dbReference>
<feature type="binding site" evidence="4">
    <location>
        <position position="201"/>
    </location>
    <ligand>
        <name>substrate</name>
    </ligand>
</feature>
<feature type="domain" description="Amidase" evidence="5">
    <location>
        <begin position="97"/>
        <end position="548"/>
    </location>
</feature>
<feature type="active site" description="Acyl-ester intermediate" evidence="3">
    <location>
        <position position="250"/>
    </location>
</feature>
<sequence length="562" mass="61936">MAVPASTTTLTVIQPKALPKGTSEYEKKRASLLEAFAKKVPSDLRLSPEFFVKPPIDVSNVPTTCGILSPSEVAITENYDAVGLAEAIATRKLTSLEVTTAFCKRAIIAHQLTCCLTQWFMPEAIEQAKELDAYLEKHGKTKGPYHGVPVSIKEHMPVAGTHSSYGSFASTQFDDKDCLLVSMLRDMGAVFYCKTNQPQLIMHLECTSHYGRTLNPFNTNLSAGGSSGGAGALNAMKGSVVSLGSDIGGSIRQPSACNGIYGFKPTSYMVPTKGTLSHHFSAELNVLACDGPMCRSLRDTDSFMSNILGAKPYIQDQKIIPIPWTGLKTPITKPLKIGIVSNDGFINPQPPVKRAITWVRERLSNHKDSDLIEVKAFKPYKAEEAMSNIRRMYWPDGGKLARHDVQSTGEPVLPLSEWIWSDAAPHGMLDAEQVNDMRAQRDAFRYAFADSWNDQDVDIVIGPAFVGPAPAHDTAFYWTYTSLWNFVDYPGIVVPTPIKAEKGERYEEDYEPLSDACKHVKQLWEEGDFDGAPINLQINARRYHDNDLFGALAVLKDILDLP</sequence>
<dbReference type="InterPro" id="IPR036928">
    <property type="entry name" value="AS_sf"/>
</dbReference>
<comment type="similarity">
    <text evidence="1">Belongs to the amidase family.</text>
</comment>
<evidence type="ECO:0000256" key="3">
    <source>
        <dbReference type="PIRSR" id="PIRSR001221-1"/>
    </source>
</evidence>
<gene>
    <name evidence="6" type="ORF">T440DRAFT_303007</name>
</gene>
<evidence type="ECO:0000256" key="1">
    <source>
        <dbReference type="ARBA" id="ARBA00009199"/>
    </source>
</evidence>
<feature type="binding site" evidence="4">
    <location>
        <position position="226"/>
    </location>
    <ligand>
        <name>substrate</name>
    </ligand>
</feature>
<evidence type="ECO:0000313" key="6">
    <source>
        <dbReference type="EMBL" id="KAF2844717.1"/>
    </source>
</evidence>
<feature type="binding site" evidence="4">
    <location>
        <begin position="247"/>
        <end position="250"/>
    </location>
    <ligand>
        <name>substrate</name>
    </ligand>
</feature>
<dbReference type="AlphaFoldDB" id="A0A6A7AQT4"/>
<dbReference type="Proteomes" id="UP000799423">
    <property type="component" value="Unassembled WGS sequence"/>
</dbReference>
<dbReference type="PANTHER" id="PTHR46072">
    <property type="entry name" value="AMIDASE-RELATED-RELATED"/>
    <property type="match status" value="1"/>
</dbReference>
<evidence type="ECO:0000259" key="5">
    <source>
        <dbReference type="Pfam" id="PF01425"/>
    </source>
</evidence>
<dbReference type="PIRSF" id="PIRSF001221">
    <property type="entry name" value="Amidase_fungi"/>
    <property type="match status" value="1"/>
</dbReference>
<reference evidence="6" key="1">
    <citation type="submission" date="2020-01" db="EMBL/GenBank/DDBJ databases">
        <authorList>
            <consortium name="DOE Joint Genome Institute"/>
            <person name="Haridas S."/>
            <person name="Albert R."/>
            <person name="Binder M."/>
            <person name="Bloem J."/>
            <person name="Labutti K."/>
            <person name="Salamov A."/>
            <person name="Andreopoulos B."/>
            <person name="Baker S.E."/>
            <person name="Barry K."/>
            <person name="Bills G."/>
            <person name="Bluhm B.H."/>
            <person name="Cannon C."/>
            <person name="Castanera R."/>
            <person name="Culley D.E."/>
            <person name="Daum C."/>
            <person name="Ezra D."/>
            <person name="Gonzalez J.B."/>
            <person name="Henrissat B."/>
            <person name="Kuo A."/>
            <person name="Liang C."/>
            <person name="Lipzen A."/>
            <person name="Lutzoni F."/>
            <person name="Magnuson J."/>
            <person name="Mondo S."/>
            <person name="Nolan M."/>
            <person name="Ohm R."/>
            <person name="Pangilinan J."/>
            <person name="Park H.-J."/>
            <person name="Ramirez L."/>
            <person name="Alfaro M."/>
            <person name="Sun H."/>
            <person name="Tritt A."/>
            <person name="Yoshinaga Y."/>
            <person name="Zwiers L.-H."/>
            <person name="Turgeon B.G."/>
            <person name="Goodwin S.B."/>
            <person name="Spatafora J.W."/>
            <person name="Crous P.W."/>
            <person name="Grigoriev I.V."/>
        </authorList>
    </citation>
    <scope>NUCLEOTIDE SEQUENCE</scope>
    <source>
        <strain evidence="6">IPT5</strain>
    </source>
</reference>
<organism evidence="6 7">
    <name type="scientific">Plenodomus tracheiphilus IPT5</name>
    <dbReference type="NCBI Taxonomy" id="1408161"/>
    <lineage>
        <taxon>Eukaryota</taxon>
        <taxon>Fungi</taxon>
        <taxon>Dikarya</taxon>
        <taxon>Ascomycota</taxon>
        <taxon>Pezizomycotina</taxon>
        <taxon>Dothideomycetes</taxon>
        <taxon>Pleosporomycetidae</taxon>
        <taxon>Pleosporales</taxon>
        <taxon>Pleosporineae</taxon>
        <taxon>Leptosphaeriaceae</taxon>
        <taxon>Plenodomus</taxon>
    </lineage>
</organism>
<proteinExistence type="inferred from homology"/>
<dbReference type="PANTHER" id="PTHR46072:SF4">
    <property type="entry name" value="AMIDASE C550.07-RELATED"/>
    <property type="match status" value="1"/>
</dbReference>